<dbReference type="Gene3D" id="3.10.450.30">
    <property type="entry name" value="Microbial ribonucleases"/>
    <property type="match status" value="1"/>
</dbReference>
<evidence type="ECO:0000313" key="5">
    <source>
        <dbReference type="Proteomes" id="UP000297299"/>
    </source>
</evidence>
<dbReference type="EMBL" id="PHWZ01000313">
    <property type="protein sequence ID" value="TEY46773.1"/>
    <property type="molecule type" value="Genomic_DNA"/>
</dbReference>
<sequence length="197" mass="22925">MSGRRNSDHDHDSLQYHTPRGNISHRVMAQEIARAPVGGTRNMSQYPHKYKNQEGPKDAKNPLFDDRERPQRFINKDKGYRHDTLYEYPVVTPDKTSFDYDRRTTPLETVLQPITPANRARMIEPDQRHNTPGWMRGITSSNKTIVGGIYHPEGNTGDFKRAHLEPLDRQGREHNRMLHERAQHAPRSPTWPTKSTR</sequence>
<keyword evidence="2" id="KW-0378">Hydrolase</keyword>
<comment type="caution">
    <text evidence="4">The sequence shown here is derived from an EMBL/GenBank/DDBJ whole genome shotgun (WGS) entry which is preliminary data.</text>
</comment>
<keyword evidence="5" id="KW-1185">Reference proteome</keyword>
<dbReference type="GO" id="GO:0003723">
    <property type="term" value="F:RNA binding"/>
    <property type="evidence" value="ECO:0007669"/>
    <property type="project" value="InterPro"/>
</dbReference>
<evidence type="ECO:0000256" key="3">
    <source>
        <dbReference type="SAM" id="MobiDB-lite"/>
    </source>
</evidence>
<dbReference type="GO" id="GO:0016787">
    <property type="term" value="F:hydrolase activity"/>
    <property type="evidence" value="ECO:0007669"/>
    <property type="project" value="UniProtKB-KW"/>
</dbReference>
<feature type="compositionally biased region" description="Basic and acidic residues" evidence="3">
    <location>
        <begin position="51"/>
        <end position="65"/>
    </location>
</feature>
<evidence type="ECO:0000256" key="2">
    <source>
        <dbReference type="ARBA" id="ARBA00022801"/>
    </source>
</evidence>
<evidence type="ECO:0000256" key="1">
    <source>
        <dbReference type="ARBA" id="ARBA00022722"/>
    </source>
</evidence>
<dbReference type="GO" id="GO:0004540">
    <property type="term" value="F:RNA nuclease activity"/>
    <property type="evidence" value="ECO:0007669"/>
    <property type="project" value="InterPro"/>
</dbReference>
<dbReference type="AlphaFoldDB" id="A0A4Y8CTZ0"/>
<feature type="region of interest" description="Disordered" evidence="3">
    <location>
        <begin position="1"/>
        <end position="65"/>
    </location>
</feature>
<keyword evidence="1" id="KW-0540">Nuclease</keyword>
<feature type="compositionally biased region" description="Basic and acidic residues" evidence="3">
    <location>
        <begin position="1"/>
        <end position="14"/>
    </location>
</feature>
<accession>A0A4Y8CTZ0</accession>
<evidence type="ECO:0000313" key="4">
    <source>
        <dbReference type="EMBL" id="TEY46773.1"/>
    </source>
</evidence>
<organism evidence="4 5">
    <name type="scientific">Botryotinia calthae</name>
    <dbReference type="NCBI Taxonomy" id="38488"/>
    <lineage>
        <taxon>Eukaryota</taxon>
        <taxon>Fungi</taxon>
        <taxon>Dikarya</taxon>
        <taxon>Ascomycota</taxon>
        <taxon>Pezizomycotina</taxon>
        <taxon>Leotiomycetes</taxon>
        <taxon>Helotiales</taxon>
        <taxon>Sclerotiniaceae</taxon>
        <taxon>Botryotinia</taxon>
    </lineage>
</organism>
<reference evidence="4 5" key="1">
    <citation type="submission" date="2017-11" db="EMBL/GenBank/DDBJ databases">
        <title>Comparative genomics of Botrytis spp.</title>
        <authorList>
            <person name="Valero-Jimenez C.A."/>
            <person name="Tapia P."/>
            <person name="Veloso J."/>
            <person name="Silva-Moreno E."/>
            <person name="Staats M."/>
            <person name="Valdes J.H."/>
            <person name="Van Kan J.A.L."/>
        </authorList>
    </citation>
    <scope>NUCLEOTIDE SEQUENCE [LARGE SCALE GENOMIC DNA]</scope>
    <source>
        <strain evidence="4 5">MUCL2830</strain>
    </source>
</reference>
<dbReference type="SUPFAM" id="SSF53933">
    <property type="entry name" value="Microbial ribonucleases"/>
    <property type="match status" value="1"/>
</dbReference>
<dbReference type="InterPro" id="IPR016191">
    <property type="entry name" value="Ribonuclease/ribotoxin"/>
</dbReference>
<gene>
    <name evidence="4" type="ORF">BOTCAL_0314g00100</name>
</gene>
<protein>
    <submittedName>
        <fullName evidence="4">Uncharacterized protein</fullName>
    </submittedName>
</protein>
<dbReference type="OrthoDB" id="3445416at2759"/>
<dbReference type="Proteomes" id="UP000297299">
    <property type="component" value="Unassembled WGS sequence"/>
</dbReference>
<proteinExistence type="predicted"/>
<name>A0A4Y8CTZ0_9HELO</name>